<keyword evidence="1" id="KW-0472">Membrane</keyword>
<organism evidence="2 3">
    <name type="scientific">Providencia rettgeri</name>
    <dbReference type="NCBI Taxonomy" id="587"/>
    <lineage>
        <taxon>Bacteria</taxon>
        <taxon>Pseudomonadati</taxon>
        <taxon>Pseudomonadota</taxon>
        <taxon>Gammaproteobacteria</taxon>
        <taxon>Enterobacterales</taxon>
        <taxon>Morganellaceae</taxon>
        <taxon>Providencia</taxon>
    </lineage>
</organism>
<protein>
    <submittedName>
        <fullName evidence="2">Uncharacterized protein</fullName>
    </submittedName>
</protein>
<gene>
    <name evidence="2" type="ORF">KYI77_14075</name>
</gene>
<feature type="transmembrane region" description="Helical" evidence="1">
    <location>
        <begin position="7"/>
        <end position="24"/>
    </location>
</feature>
<evidence type="ECO:0000256" key="1">
    <source>
        <dbReference type="SAM" id="Phobius"/>
    </source>
</evidence>
<dbReference type="EMBL" id="JAHWLI010000045">
    <property type="protein sequence ID" value="MBW3117579.1"/>
    <property type="molecule type" value="Genomic_DNA"/>
</dbReference>
<proteinExistence type="predicted"/>
<dbReference type="Proteomes" id="UP001155882">
    <property type="component" value="Unassembled WGS sequence"/>
</dbReference>
<name>A0AAE2ZFJ8_PRORE</name>
<keyword evidence="1" id="KW-1133">Transmembrane helix</keyword>
<accession>A0AAE2ZFJ8</accession>
<keyword evidence="1" id="KW-0812">Transmembrane</keyword>
<sequence>MSILNTITVSLFAVIFLVAIFTVLREEEFAKAAAVAVVALCFFGLYYSLFGERAGSVSKGEYYATQCQLIETNIDNGLFQPNTNKLKCGDVIENVTIDEYQQAIQAYQDSGD</sequence>
<reference evidence="2" key="1">
    <citation type="submission" date="2021-07" db="EMBL/GenBank/DDBJ databases">
        <authorList>
            <person name="Stanton E."/>
        </authorList>
    </citation>
    <scope>NUCLEOTIDE SEQUENCE</scope>
    <source>
        <strain evidence="2">2021EL-01139</strain>
    </source>
</reference>
<feature type="transmembrane region" description="Helical" evidence="1">
    <location>
        <begin position="30"/>
        <end position="49"/>
    </location>
</feature>
<evidence type="ECO:0000313" key="3">
    <source>
        <dbReference type="Proteomes" id="UP001155882"/>
    </source>
</evidence>
<dbReference type="AlphaFoldDB" id="A0AAE2ZFJ8"/>
<dbReference type="RefSeq" id="WP_219197729.1">
    <property type="nucleotide sequence ID" value="NZ_JAHWLI010000045.1"/>
</dbReference>
<evidence type="ECO:0000313" key="2">
    <source>
        <dbReference type="EMBL" id="MBW3117579.1"/>
    </source>
</evidence>
<comment type="caution">
    <text evidence="2">The sequence shown here is derived from an EMBL/GenBank/DDBJ whole genome shotgun (WGS) entry which is preliminary data.</text>
</comment>